<feature type="domain" description="MTTase N-terminal" evidence="12">
    <location>
        <begin position="81"/>
        <end position="199"/>
    </location>
</feature>
<evidence type="ECO:0000256" key="10">
    <source>
        <dbReference type="SAM" id="MobiDB-lite"/>
    </source>
</evidence>
<feature type="binding site" evidence="9">
    <location>
        <position position="236"/>
    </location>
    <ligand>
        <name>[4Fe-4S] cluster</name>
        <dbReference type="ChEBI" id="CHEBI:49883"/>
        <label>2</label>
        <note>4Fe-4S-S-AdoMet</note>
    </ligand>
</feature>
<evidence type="ECO:0000256" key="7">
    <source>
        <dbReference type="ARBA" id="ARBA00023014"/>
    </source>
</evidence>
<dbReference type="Pfam" id="PF04055">
    <property type="entry name" value="Radical_SAM"/>
    <property type="match status" value="1"/>
</dbReference>
<dbReference type="Pfam" id="PF01938">
    <property type="entry name" value="TRAM"/>
    <property type="match status" value="1"/>
</dbReference>
<dbReference type="SFLD" id="SFLDG01061">
    <property type="entry name" value="methylthiotransferase"/>
    <property type="match status" value="1"/>
</dbReference>
<dbReference type="Gene3D" id="3.40.50.12160">
    <property type="entry name" value="Methylthiotransferase, N-terminal domain"/>
    <property type="match status" value="1"/>
</dbReference>
<feature type="compositionally biased region" description="Basic and acidic residues" evidence="10">
    <location>
        <begin position="22"/>
        <end position="31"/>
    </location>
</feature>
<dbReference type="InterPro" id="IPR006638">
    <property type="entry name" value="Elp3/MiaA/NifB-like_rSAM"/>
</dbReference>
<comment type="cofactor">
    <cofactor evidence="9">
        <name>[4Fe-4S] cluster</name>
        <dbReference type="ChEBI" id="CHEBI:49883"/>
    </cofactor>
    <text evidence="9">Binds 2 [4Fe-4S] clusters. One cluster is coordinated with 3 cysteines and an exchangeable S-adenosyl-L-methionine.</text>
</comment>
<evidence type="ECO:0000256" key="4">
    <source>
        <dbReference type="ARBA" id="ARBA00022691"/>
    </source>
</evidence>
<dbReference type="PROSITE" id="PS51449">
    <property type="entry name" value="MTTASE_N"/>
    <property type="match status" value="1"/>
</dbReference>
<evidence type="ECO:0000259" key="12">
    <source>
        <dbReference type="PROSITE" id="PS51449"/>
    </source>
</evidence>
<dbReference type="PANTHER" id="PTHR43020:SF2">
    <property type="entry name" value="MITOCHONDRIAL TRNA METHYLTHIOTRANSFERASE CDK5RAP1"/>
    <property type="match status" value="1"/>
</dbReference>
<evidence type="ECO:0000313" key="14">
    <source>
        <dbReference type="EMBL" id="MDQ0159020.1"/>
    </source>
</evidence>
<keyword evidence="3 9" id="KW-0808">Transferase</keyword>
<protein>
    <recommendedName>
        <fullName evidence="8 9">tRNA-2-methylthio-N(6)-dimethylallyladenosine synthase</fullName>
        <ecNumber evidence="8 9">2.8.4.3</ecNumber>
    </recommendedName>
    <alternativeName>
        <fullName evidence="9">(Dimethylallyl)adenosine tRNA methylthiotransferase MiaB</fullName>
    </alternativeName>
    <alternativeName>
        <fullName evidence="9">tRNA-i(6)A37 methylthiotransferase</fullName>
    </alternativeName>
</protein>
<dbReference type="PROSITE" id="PS01278">
    <property type="entry name" value="MTTASE_RADICAL"/>
    <property type="match status" value="1"/>
</dbReference>
<dbReference type="CDD" id="cd01335">
    <property type="entry name" value="Radical_SAM"/>
    <property type="match status" value="1"/>
</dbReference>
<feature type="compositionally biased region" description="Polar residues" evidence="10">
    <location>
        <begin position="10"/>
        <end position="21"/>
    </location>
</feature>
<feature type="binding site" evidence="9">
    <location>
        <position position="90"/>
    </location>
    <ligand>
        <name>[4Fe-4S] cluster</name>
        <dbReference type="ChEBI" id="CHEBI:49883"/>
        <label>1</label>
    </ligand>
</feature>
<keyword evidence="4 9" id="KW-0949">S-adenosyl-L-methionine</keyword>
<gene>
    <name evidence="9" type="primary">miaB</name>
    <name evidence="14" type="ORF">J2S77_000984</name>
</gene>
<proteinExistence type="inferred from homology"/>
<evidence type="ECO:0000256" key="8">
    <source>
        <dbReference type="ARBA" id="ARBA00033765"/>
    </source>
</evidence>
<name>A0ABT9VDU6_9BACI</name>
<dbReference type="EC" id="2.8.4.3" evidence="8 9"/>
<feature type="binding site" evidence="9">
    <location>
        <position position="126"/>
    </location>
    <ligand>
        <name>[4Fe-4S] cluster</name>
        <dbReference type="ChEBI" id="CHEBI:49883"/>
        <label>1</label>
    </ligand>
</feature>
<dbReference type="SFLD" id="SFLDF00273">
    <property type="entry name" value="(dimethylallyl)adenosine_tRNA"/>
    <property type="match status" value="1"/>
</dbReference>
<keyword evidence="5 9" id="KW-0479">Metal-binding</keyword>
<dbReference type="InterPro" id="IPR013848">
    <property type="entry name" value="Methylthiotransferase_N"/>
</dbReference>
<evidence type="ECO:0000256" key="3">
    <source>
        <dbReference type="ARBA" id="ARBA00022679"/>
    </source>
</evidence>
<keyword evidence="9" id="KW-0819">tRNA processing</keyword>
<comment type="catalytic activity">
    <reaction evidence="9">
        <text>N(6)-dimethylallyladenosine(37) in tRNA + (sulfur carrier)-SH + AH2 + 2 S-adenosyl-L-methionine = 2-methylsulfanyl-N(6)-dimethylallyladenosine(37) in tRNA + (sulfur carrier)-H + 5'-deoxyadenosine + L-methionine + A + S-adenosyl-L-homocysteine + 2 H(+)</text>
        <dbReference type="Rhea" id="RHEA:37067"/>
        <dbReference type="Rhea" id="RHEA-COMP:10375"/>
        <dbReference type="Rhea" id="RHEA-COMP:10376"/>
        <dbReference type="Rhea" id="RHEA-COMP:14737"/>
        <dbReference type="Rhea" id="RHEA-COMP:14739"/>
        <dbReference type="ChEBI" id="CHEBI:13193"/>
        <dbReference type="ChEBI" id="CHEBI:15378"/>
        <dbReference type="ChEBI" id="CHEBI:17319"/>
        <dbReference type="ChEBI" id="CHEBI:17499"/>
        <dbReference type="ChEBI" id="CHEBI:29917"/>
        <dbReference type="ChEBI" id="CHEBI:57844"/>
        <dbReference type="ChEBI" id="CHEBI:57856"/>
        <dbReference type="ChEBI" id="CHEBI:59789"/>
        <dbReference type="ChEBI" id="CHEBI:64428"/>
        <dbReference type="ChEBI" id="CHEBI:74415"/>
        <dbReference type="ChEBI" id="CHEBI:74417"/>
        <dbReference type="EC" id="2.8.4.3"/>
    </reaction>
</comment>
<dbReference type="Pfam" id="PF00919">
    <property type="entry name" value="UPF0004"/>
    <property type="match status" value="1"/>
</dbReference>
<dbReference type="Gene3D" id="3.80.30.20">
    <property type="entry name" value="tm_1862 like domain"/>
    <property type="match status" value="1"/>
</dbReference>
<dbReference type="InterPro" id="IPR006463">
    <property type="entry name" value="MiaB_methiolase"/>
</dbReference>
<dbReference type="PANTHER" id="PTHR43020">
    <property type="entry name" value="CDK5 REGULATORY SUBUNIT-ASSOCIATED PROTEIN 1"/>
    <property type="match status" value="1"/>
</dbReference>
<dbReference type="EMBL" id="JAUSTQ010000003">
    <property type="protein sequence ID" value="MDQ0159020.1"/>
    <property type="molecule type" value="Genomic_DNA"/>
</dbReference>
<dbReference type="InterPro" id="IPR002792">
    <property type="entry name" value="TRAM_dom"/>
</dbReference>
<evidence type="ECO:0000313" key="15">
    <source>
        <dbReference type="Proteomes" id="UP001224359"/>
    </source>
</evidence>
<reference evidence="14 15" key="1">
    <citation type="submission" date="2023-07" db="EMBL/GenBank/DDBJ databases">
        <title>Genomic Encyclopedia of Type Strains, Phase IV (KMG-IV): sequencing the most valuable type-strain genomes for metagenomic binning, comparative biology and taxonomic classification.</title>
        <authorList>
            <person name="Goeker M."/>
        </authorList>
    </citation>
    <scope>NUCLEOTIDE SEQUENCE [LARGE SCALE GENOMIC DNA]</scope>
    <source>
        <strain evidence="14 15">DSM 16460</strain>
    </source>
</reference>
<dbReference type="GO" id="GO:0035597">
    <property type="term" value="F:tRNA-2-methylthio-N(6)-dimethylallyladenosine(37) synthase activity"/>
    <property type="evidence" value="ECO:0007669"/>
    <property type="project" value="UniProtKB-EC"/>
</dbReference>
<accession>A0ABT9VDU6</accession>
<comment type="similarity">
    <text evidence="9">Belongs to the methylthiotransferase family. MiaB subfamily.</text>
</comment>
<comment type="caution">
    <text evidence="14">The sequence shown here is derived from an EMBL/GenBank/DDBJ whole genome shotgun (WGS) entry which is preliminary data.</text>
</comment>
<keyword evidence="6 9" id="KW-0408">Iron</keyword>
<evidence type="ECO:0000256" key="9">
    <source>
        <dbReference type="HAMAP-Rule" id="MF_01864"/>
    </source>
</evidence>
<keyword evidence="9" id="KW-0963">Cytoplasm</keyword>
<dbReference type="InterPro" id="IPR023404">
    <property type="entry name" value="rSAM_horseshoe"/>
</dbReference>
<dbReference type="InterPro" id="IPR020612">
    <property type="entry name" value="Methylthiotransferase_CS"/>
</dbReference>
<organism evidence="14 15">
    <name type="scientific">Alkalibacillus salilacus</name>
    <dbReference type="NCBI Taxonomy" id="284582"/>
    <lineage>
        <taxon>Bacteria</taxon>
        <taxon>Bacillati</taxon>
        <taxon>Bacillota</taxon>
        <taxon>Bacilli</taxon>
        <taxon>Bacillales</taxon>
        <taxon>Bacillaceae</taxon>
        <taxon>Alkalibacillus</taxon>
    </lineage>
</organism>
<dbReference type="SMART" id="SM00729">
    <property type="entry name" value="Elp3"/>
    <property type="match status" value="1"/>
</dbReference>
<dbReference type="PROSITE" id="PS51918">
    <property type="entry name" value="RADICAL_SAM"/>
    <property type="match status" value="1"/>
</dbReference>
<feature type="binding site" evidence="9">
    <location>
        <position position="240"/>
    </location>
    <ligand>
        <name>[4Fe-4S] cluster</name>
        <dbReference type="ChEBI" id="CHEBI:49883"/>
        <label>2</label>
        <note>4Fe-4S-S-AdoMet</note>
    </ligand>
</feature>
<comment type="function">
    <text evidence="1 9">Catalyzes the methylthiolation of N6-(dimethylallyl)adenosine (i(6)A), leading to the formation of 2-methylthio-N6-(dimethylallyl)adenosine (ms(2)i(6)A) at position 37 in tRNAs that read codons beginning with uridine.</text>
</comment>
<dbReference type="Proteomes" id="UP001224359">
    <property type="component" value="Unassembled WGS sequence"/>
</dbReference>
<sequence length="523" mass="60120">MNEKQRHEQNQIIQSHASNQASEEKNLNRLKEKTSDDFIKYFEATYEPPNLRKAQKRGKQDIKYHDDFEIEEQFRNLGVGKKYLIRTYGCQMNEHDTEVMSGILEEMGYEATTDQKEADMILLNTCAIRENAENKVFGELGHLKSLKVENPDLIVGVCGCMSQEESVVNRILAKHHHVDLIFGTHNIHRLPQLVQNAYLSKERVVEVWSKEGDVIENLPKRRKGQIKAWVNIMYGCDKFCTYCIVPYTRGKERSRRPEDIIQELRHLAAQGYKEVTFLGQNVNAYGKDLDIDFGLGDLMDEVRKIDIPRVRFTTSHPRDFDDRLIEVLGKGDNLMPHIHLPVQSGNSDVLKLMGRKYTREQYLELVGKIKEAIPHATFSTDIIVGFPNETEEQFEDTMTLYDEVGFEHAYTFIFSPRDGTPADKFKDEVTEDEKKQRLYRLNDKVNAYAKEAMKKYEGQTVNVLVEGESKNNPDVLAGYTEHSKLVNFTGPKSAIGDIVEVEITQAKTWSLDGVMVEEAVEVN</sequence>
<dbReference type="SUPFAM" id="SSF102114">
    <property type="entry name" value="Radical SAM enzymes"/>
    <property type="match status" value="1"/>
</dbReference>
<keyword evidence="15" id="KW-1185">Reference proteome</keyword>
<evidence type="ECO:0000259" key="11">
    <source>
        <dbReference type="PROSITE" id="PS50926"/>
    </source>
</evidence>
<dbReference type="HAMAP" id="MF_01864">
    <property type="entry name" value="tRNA_metthiotr_MiaB"/>
    <property type="match status" value="1"/>
</dbReference>
<evidence type="ECO:0000256" key="2">
    <source>
        <dbReference type="ARBA" id="ARBA00022485"/>
    </source>
</evidence>
<dbReference type="InterPro" id="IPR007197">
    <property type="entry name" value="rSAM"/>
</dbReference>
<feature type="binding site" evidence="9">
    <location>
        <position position="160"/>
    </location>
    <ligand>
        <name>[4Fe-4S] cluster</name>
        <dbReference type="ChEBI" id="CHEBI:49883"/>
        <label>1</label>
    </ligand>
</feature>
<evidence type="ECO:0000256" key="6">
    <source>
        <dbReference type="ARBA" id="ARBA00023004"/>
    </source>
</evidence>
<comment type="subcellular location">
    <subcellularLocation>
        <location evidence="9">Cytoplasm</location>
    </subcellularLocation>
</comment>
<feature type="domain" description="TRAM" evidence="11">
    <location>
        <begin position="454"/>
        <end position="517"/>
    </location>
</feature>
<dbReference type="SFLD" id="SFLDS00029">
    <property type="entry name" value="Radical_SAM"/>
    <property type="match status" value="1"/>
</dbReference>
<dbReference type="InterPro" id="IPR038135">
    <property type="entry name" value="Methylthiotransferase_N_sf"/>
</dbReference>
<evidence type="ECO:0000256" key="5">
    <source>
        <dbReference type="ARBA" id="ARBA00022723"/>
    </source>
</evidence>
<keyword evidence="2 9" id="KW-0004">4Fe-4S</keyword>
<dbReference type="NCBIfam" id="TIGR00089">
    <property type="entry name" value="MiaB/RimO family radical SAM methylthiotransferase"/>
    <property type="match status" value="1"/>
</dbReference>
<feature type="region of interest" description="Disordered" evidence="10">
    <location>
        <begin position="1"/>
        <end position="31"/>
    </location>
</feature>
<dbReference type="InterPro" id="IPR005839">
    <property type="entry name" value="Methylthiotransferase"/>
</dbReference>
<evidence type="ECO:0000256" key="1">
    <source>
        <dbReference type="ARBA" id="ARBA00003234"/>
    </source>
</evidence>
<evidence type="ECO:0000259" key="13">
    <source>
        <dbReference type="PROSITE" id="PS51918"/>
    </source>
</evidence>
<comment type="subunit">
    <text evidence="9">Monomer.</text>
</comment>
<keyword evidence="7 9" id="KW-0411">Iron-sulfur</keyword>
<dbReference type="RefSeq" id="WP_306975168.1">
    <property type="nucleotide sequence ID" value="NZ_JAUSTQ010000003.1"/>
</dbReference>
<dbReference type="NCBIfam" id="TIGR01574">
    <property type="entry name" value="miaB-methiolase"/>
    <property type="match status" value="1"/>
</dbReference>
<feature type="binding site" evidence="9">
    <location>
        <position position="243"/>
    </location>
    <ligand>
        <name>[4Fe-4S] cluster</name>
        <dbReference type="ChEBI" id="CHEBI:49883"/>
        <label>2</label>
        <note>4Fe-4S-S-AdoMet</note>
    </ligand>
</feature>
<feature type="domain" description="Radical SAM core" evidence="13">
    <location>
        <begin position="222"/>
        <end position="451"/>
    </location>
</feature>
<dbReference type="PROSITE" id="PS50926">
    <property type="entry name" value="TRAM"/>
    <property type="match status" value="1"/>
</dbReference>
<dbReference type="SFLD" id="SFLDG01082">
    <property type="entry name" value="B12-binding_domain_containing"/>
    <property type="match status" value="1"/>
</dbReference>
<dbReference type="InterPro" id="IPR058240">
    <property type="entry name" value="rSAM_sf"/>
</dbReference>